<protein>
    <recommendedName>
        <fullName evidence="2 6">Polyribonucleotide nucleotidyltransferase</fullName>
        <ecNumber evidence="2 6">2.7.7.8</ecNumber>
    </recommendedName>
</protein>
<dbReference type="EMBL" id="PFBE01000012">
    <property type="protein sequence ID" value="PIT91870.1"/>
    <property type="molecule type" value="Genomic_DNA"/>
</dbReference>
<dbReference type="InterPro" id="IPR012162">
    <property type="entry name" value="PNPase"/>
</dbReference>
<dbReference type="NCBIfam" id="TIGR03591">
    <property type="entry name" value="polynuc_phos"/>
    <property type="match status" value="1"/>
</dbReference>
<evidence type="ECO:0000313" key="9">
    <source>
        <dbReference type="EMBL" id="PIT91870.1"/>
    </source>
</evidence>
<evidence type="ECO:0000313" key="10">
    <source>
        <dbReference type="Proteomes" id="UP000229530"/>
    </source>
</evidence>
<accession>A0A2M6WGD6</accession>
<dbReference type="InterPro" id="IPR004088">
    <property type="entry name" value="KH_dom_type_1"/>
</dbReference>
<dbReference type="SUPFAM" id="SSF54791">
    <property type="entry name" value="Eukaryotic type KH-domain (KH-domain type I)"/>
    <property type="match status" value="1"/>
</dbReference>
<dbReference type="Pfam" id="PF00013">
    <property type="entry name" value="KH_1"/>
    <property type="match status" value="1"/>
</dbReference>
<proteinExistence type="inferred from homology"/>
<evidence type="ECO:0000256" key="2">
    <source>
        <dbReference type="ARBA" id="ARBA00012416"/>
    </source>
</evidence>
<gene>
    <name evidence="9" type="ORF">COU12_00780</name>
</gene>
<evidence type="ECO:0000259" key="8">
    <source>
        <dbReference type="PROSITE" id="PS50126"/>
    </source>
</evidence>
<keyword evidence="5 7" id="KW-0694">RNA-binding</keyword>
<dbReference type="InterPro" id="IPR012340">
    <property type="entry name" value="NA-bd_OB-fold"/>
</dbReference>
<dbReference type="CDD" id="cd11364">
    <property type="entry name" value="RNase_PH_PNPase_2"/>
    <property type="match status" value="1"/>
</dbReference>
<dbReference type="InterPro" id="IPR003029">
    <property type="entry name" value="S1_domain"/>
</dbReference>
<dbReference type="GO" id="GO:0000175">
    <property type="term" value="F:3'-5'-RNA exonuclease activity"/>
    <property type="evidence" value="ECO:0007669"/>
    <property type="project" value="TreeGrafter"/>
</dbReference>
<dbReference type="GO" id="GO:0004654">
    <property type="term" value="F:polyribonucleotide nucleotidyltransferase activity"/>
    <property type="evidence" value="ECO:0007669"/>
    <property type="project" value="UniProtKB-UniRule"/>
</dbReference>
<dbReference type="NCBIfam" id="NF008805">
    <property type="entry name" value="PRK11824.1"/>
    <property type="match status" value="1"/>
</dbReference>
<comment type="similarity">
    <text evidence="1">Belongs to the polyribonucleotide nucleotidyltransferase family.</text>
</comment>
<evidence type="ECO:0000256" key="6">
    <source>
        <dbReference type="NCBIfam" id="TIGR03591"/>
    </source>
</evidence>
<dbReference type="InterPro" id="IPR004087">
    <property type="entry name" value="KH_dom"/>
</dbReference>
<dbReference type="SUPFAM" id="SSF55666">
    <property type="entry name" value="Ribonuclease PH domain 2-like"/>
    <property type="match status" value="2"/>
</dbReference>
<sequence length="650" mass="69958">MGRHGDTVVLAAVVMGEKETTTDYFPLTVDYEERFYAAGKILGSRFIRREGRASDNAVLSGRLIDRTIRPLFDQRLRREVQVTVTVIAYDEKHDPDAVALLATSTALAISDIPWNGPVAGVSLNATNPDGSLRYQSFFAGPEGLVNMIEFEGVEVPEVEVQELFARAQKEIAALVAFQCDVAKKIGKPKTVIAIAEPAPEVRTIVERFIKDKLADAIHAKSLGALKHMLMEHLTGTEAGEEAFAAADALFEDAVDSHVRKAVLEREERPDGRKLNEVRDLHAEVGLLPRTHGSALFIRGDTQILAVVTLASPAAEQIVETMEATERRRFMLHYNFPSFSVGETGRARGPGRREIGHGALAAKAVRNLIPSKETFPYTIRVVAETLSSNGSSSMASACAASLALMDAGVPLKTPVAGIAMGLMAGEDGSFKVLTDIQGPEDNHGDMDLKIAGTRNGITAAQMDVKLNGITAEIFAKALEDAKRARLHILETIERTLPAPRPKISPYAPTIKTLIIPVDKIGAVIGPGGRTINGIINTCGGGVDIDVEEDGKVFVSGTDAAATERAFAMVQAVVREYEIGDIVEGPVIKIMDFGAIVDLGGGRDGMIHVSELKEGFVQKVEDVVRLGDRVRAKVIRADTDGRIGLSLRNVPQ</sequence>
<dbReference type="InterPro" id="IPR036345">
    <property type="entry name" value="ExoRNase_PH_dom2_sf"/>
</dbReference>
<dbReference type="Pfam" id="PF00575">
    <property type="entry name" value="S1"/>
    <property type="match status" value="1"/>
</dbReference>
<dbReference type="InterPro" id="IPR020568">
    <property type="entry name" value="Ribosomal_Su5_D2-typ_SF"/>
</dbReference>
<dbReference type="InterPro" id="IPR027408">
    <property type="entry name" value="PNPase/RNase_PH_dom_sf"/>
</dbReference>
<dbReference type="InterPro" id="IPR036456">
    <property type="entry name" value="PNPase_PH_RNA-bd_sf"/>
</dbReference>
<dbReference type="PANTHER" id="PTHR11252:SF0">
    <property type="entry name" value="POLYRIBONUCLEOTIDE NUCLEOTIDYLTRANSFERASE 1, MITOCHONDRIAL"/>
    <property type="match status" value="1"/>
</dbReference>
<dbReference type="SMART" id="SM00322">
    <property type="entry name" value="KH"/>
    <property type="match status" value="1"/>
</dbReference>
<dbReference type="SUPFAM" id="SSF46915">
    <property type="entry name" value="Polynucleotide phosphorylase/guanosine pentaphosphate synthase (PNPase/GPSI), domain 3"/>
    <property type="match status" value="1"/>
</dbReference>
<dbReference type="SMART" id="SM00316">
    <property type="entry name" value="S1"/>
    <property type="match status" value="1"/>
</dbReference>
<organism evidence="9 10">
    <name type="scientific">Candidatus Jorgensenbacteria bacterium CG10_big_fil_rev_8_21_14_0_10_54_38</name>
    <dbReference type="NCBI Taxonomy" id="1974593"/>
    <lineage>
        <taxon>Bacteria</taxon>
        <taxon>Candidatus Joergenseniibacteriota</taxon>
    </lineage>
</organism>
<dbReference type="Proteomes" id="UP000229530">
    <property type="component" value="Unassembled WGS sequence"/>
</dbReference>
<dbReference type="GO" id="GO:0003723">
    <property type="term" value="F:RNA binding"/>
    <property type="evidence" value="ECO:0007669"/>
    <property type="project" value="UniProtKB-UniRule"/>
</dbReference>
<dbReference type="SUPFAM" id="SSF54211">
    <property type="entry name" value="Ribosomal protein S5 domain 2-like"/>
    <property type="match status" value="2"/>
</dbReference>
<evidence type="ECO:0000256" key="3">
    <source>
        <dbReference type="ARBA" id="ARBA00022679"/>
    </source>
</evidence>
<reference evidence="10" key="1">
    <citation type="submission" date="2017-09" db="EMBL/GenBank/DDBJ databases">
        <title>Depth-based differentiation of microbial function through sediment-hosted aquifers and enrichment of novel symbionts in the deep terrestrial subsurface.</title>
        <authorList>
            <person name="Probst A.J."/>
            <person name="Ladd B."/>
            <person name="Jarett J.K."/>
            <person name="Geller-Mcgrath D.E."/>
            <person name="Sieber C.M.K."/>
            <person name="Emerson J.B."/>
            <person name="Anantharaman K."/>
            <person name="Thomas B.C."/>
            <person name="Malmstrom R."/>
            <person name="Stieglmeier M."/>
            <person name="Klingl A."/>
            <person name="Woyke T."/>
            <person name="Ryan C.M."/>
            <person name="Banfield J.F."/>
        </authorList>
    </citation>
    <scope>NUCLEOTIDE SEQUENCE [LARGE SCALE GENOMIC DNA]</scope>
</reference>
<keyword evidence="4" id="KW-0548">Nucleotidyltransferase</keyword>
<dbReference type="Gene3D" id="2.40.50.140">
    <property type="entry name" value="Nucleic acid-binding proteins"/>
    <property type="match status" value="1"/>
</dbReference>
<feature type="domain" description="S1 motif" evidence="8">
    <location>
        <begin position="578"/>
        <end position="646"/>
    </location>
</feature>
<dbReference type="Pfam" id="PF01138">
    <property type="entry name" value="RNase_PH"/>
    <property type="match status" value="2"/>
</dbReference>
<dbReference type="PROSITE" id="PS50084">
    <property type="entry name" value="KH_TYPE_1"/>
    <property type="match status" value="1"/>
</dbReference>
<dbReference type="InterPro" id="IPR001247">
    <property type="entry name" value="ExoRNase_PH_dom1"/>
</dbReference>
<name>A0A2M6WGD6_9BACT</name>
<evidence type="ECO:0000256" key="4">
    <source>
        <dbReference type="ARBA" id="ARBA00022695"/>
    </source>
</evidence>
<evidence type="ECO:0000256" key="5">
    <source>
        <dbReference type="ARBA" id="ARBA00022884"/>
    </source>
</evidence>
<dbReference type="PANTHER" id="PTHR11252">
    <property type="entry name" value="POLYRIBONUCLEOTIDE NUCLEOTIDYLTRANSFERASE"/>
    <property type="match status" value="1"/>
</dbReference>
<dbReference type="EC" id="2.7.7.8" evidence="2 6"/>
<dbReference type="InterPro" id="IPR036612">
    <property type="entry name" value="KH_dom_type_1_sf"/>
</dbReference>
<dbReference type="Gene3D" id="3.30.1370.10">
    <property type="entry name" value="K Homology domain, type 1"/>
    <property type="match status" value="1"/>
</dbReference>
<dbReference type="GO" id="GO:0006396">
    <property type="term" value="P:RNA processing"/>
    <property type="evidence" value="ECO:0007669"/>
    <property type="project" value="InterPro"/>
</dbReference>
<dbReference type="AlphaFoldDB" id="A0A2M6WGD6"/>
<dbReference type="GO" id="GO:0005829">
    <property type="term" value="C:cytosol"/>
    <property type="evidence" value="ECO:0007669"/>
    <property type="project" value="TreeGrafter"/>
</dbReference>
<dbReference type="PROSITE" id="PS50126">
    <property type="entry name" value="S1"/>
    <property type="match status" value="1"/>
</dbReference>
<dbReference type="PIRSF" id="PIRSF005499">
    <property type="entry name" value="PNPase"/>
    <property type="match status" value="1"/>
</dbReference>
<keyword evidence="3 9" id="KW-0808">Transferase</keyword>
<dbReference type="FunFam" id="3.30.1370.10:FF:000001">
    <property type="entry name" value="Polyribonucleotide nucleotidyltransferase"/>
    <property type="match status" value="1"/>
</dbReference>
<evidence type="ECO:0000256" key="7">
    <source>
        <dbReference type="PROSITE-ProRule" id="PRU00117"/>
    </source>
</evidence>
<dbReference type="SUPFAM" id="SSF50249">
    <property type="entry name" value="Nucleic acid-binding proteins"/>
    <property type="match status" value="1"/>
</dbReference>
<dbReference type="GO" id="GO:0006402">
    <property type="term" value="P:mRNA catabolic process"/>
    <property type="evidence" value="ECO:0007669"/>
    <property type="project" value="UniProtKB-UniRule"/>
</dbReference>
<dbReference type="Gene3D" id="3.30.230.70">
    <property type="entry name" value="GHMP Kinase, N-terminal domain"/>
    <property type="match status" value="2"/>
</dbReference>
<evidence type="ECO:0000256" key="1">
    <source>
        <dbReference type="ARBA" id="ARBA00007404"/>
    </source>
</evidence>
<dbReference type="CDD" id="cd02393">
    <property type="entry name" value="KH-I_PNPase"/>
    <property type="match status" value="1"/>
</dbReference>
<comment type="caution">
    <text evidence="9">The sequence shown here is derived from an EMBL/GenBank/DDBJ whole genome shotgun (WGS) entry which is preliminary data.</text>
</comment>